<evidence type="ECO:0000313" key="12">
    <source>
        <dbReference type="EMBL" id="CEH18396.1"/>
    </source>
</evidence>
<proteinExistence type="predicted"/>
<comment type="subcellular location">
    <subcellularLocation>
        <location evidence="1">Nucleus</location>
    </subcellularLocation>
</comment>
<keyword evidence="8" id="KW-0539">Nucleus</keyword>
<dbReference type="SUPFAM" id="SSF53335">
    <property type="entry name" value="S-adenosyl-L-methionine-dependent methyltransferases"/>
    <property type="match status" value="1"/>
</dbReference>
<dbReference type="STRING" id="401625.A0A0P1BPZ0"/>
<evidence type="ECO:0000313" key="13">
    <source>
        <dbReference type="Proteomes" id="UP000054845"/>
    </source>
</evidence>
<feature type="domain" description="tRNA (adenine(58)-N(1))-methyltransferase catalytic subunit TRM61 C-terminal" evidence="11">
    <location>
        <begin position="85"/>
        <end position="147"/>
    </location>
</feature>
<evidence type="ECO:0000259" key="11">
    <source>
        <dbReference type="Pfam" id="PF08704"/>
    </source>
</evidence>
<dbReference type="InterPro" id="IPR014816">
    <property type="entry name" value="tRNA_MeTrfase_Gcd14"/>
</dbReference>
<dbReference type="EC" id="2.1.1.220" evidence="2"/>
<dbReference type="EMBL" id="CCYA01000270">
    <property type="protein sequence ID" value="CEH18396.1"/>
    <property type="molecule type" value="Genomic_DNA"/>
</dbReference>
<dbReference type="PANTHER" id="PTHR12133:SF2">
    <property type="entry name" value="TRNA (ADENINE(58)-N(1))-METHYLTRANSFERASE CATALYTIC SUBUNIT TRMT61A"/>
    <property type="match status" value="1"/>
</dbReference>
<dbReference type="GO" id="GO:0160107">
    <property type="term" value="F:tRNA (adenine(58)-N1)-methyltransferase activity"/>
    <property type="evidence" value="ECO:0007669"/>
    <property type="project" value="UniProtKB-EC"/>
</dbReference>
<dbReference type="GO" id="GO:0030488">
    <property type="term" value="P:tRNA methylation"/>
    <property type="evidence" value="ECO:0007669"/>
    <property type="project" value="InterPro"/>
</dbReference>
<evidence type="ECO:0000256" key="4">
    <source>
        <dbReference type="ARBA" id="ARBA00022603"/>
    </source>
</evidence>
<evidence type="ECO:0000256" key="9">
    <source>
        <dbReference type="ARBA" id="ARBA00033309"/>
    </source>
</evidence>
<keyword evidence="4 12" id="KW-0489">Methyltransferase</keyword>
<name>A0A0P1BPZ0_9BASI</name>
<dbReference type="GO" id="GO:0005634">
    <property type="term" value="C:nucleus"/>
    <property type="evidence" value="ECO:0007669"/>
    <property type="project" value="UniProtKB-SubCell"/>
</dbReference>
<organism evidence="12 13">
    <name type="scientific">Ceraceosorus bombacis</name>
    <dbReference type="NCBI Taxonomy" id="401625"/>
    <lineage>
        <taxon>Eukaryota</taxon>
        <taxon>Fungi</taxon>
        <taxon>Dikarya</taxon>
        <taxon>Basidiomycota</taxon>
        <taxon>Ustilaginomycotina</taxon>
        <taxon>Exobasidiomycetes</taxon>
        <taxon>Ceraceosorales</taxon>
        <taxon>Ceraceosoraceae</taxon>
        <taxon>Ceraceosorus</taxon>
    </lineage>
</organism>
<dbReference type="InterPro" id="IPR029063">
    <property type="entry name" value="SAM-dependent_MTases_sf"/>
</dbReference>
<keyword evidence="13" id="KW-1185">Reference proteome</keyword>
<keyword evidence="5 12" id="KW-0808">Transferase</keyword>
<evidence type="ECO:0000256" key="3">
    <source>
        <dbReference type="ARBA" id="ARBA00015963"/>
    </source>
</evidence>
<sequence>MVSPSSSASIAHSDSSQAVSSCKRRSRLIQAGDLVIVHLSRDKTPVPLCVTPGRELNNAWGRFPHSDMVGRPFGSRVYSTSNRKGHVFLLAPTPELWTTALPHRTQILYAPDMSFITSRLALMPGSRIVEAGTGSGSFTHFLARTVSRRAQWGARGAWGAQGSEGTEARGQSSGGLREEGEGAGSTVGSEGTEVRGQSSGGLREEGEGAGSTVVSKNPDACVPDGFGRVWSFEFNAVRAEKARHEFGAHGLSPGTVQLRHRNVCKDGFGLTGVADAIFLDLPAPAEKAR</sequence>
<feature type="domain" description="tRNA (adenine(58)-N(1))-methyltransferase catalytic subunit TRM61 C-terminal" evidence="11">
    <location>
        <begin position="207"/>
        <end position="286"/>
    </location>
</feature>
<evidence type="ECO:0000256" key="7">
    <source>
        <dbReference type="ARBA" id="ARBA00022694"/>
    </source>
</evidence>
<dbReference type="Proteomes" id="UP000054845">
    <property type="component" value="Unassembled WGS sequence"/>
</dbReference>
<dbReference type="PROSITE" id="PS51620">
    <property type="entry name" value="SAM_TRM61"/>
    <property type="match status" value="1"/>
</dbReference>
<dbReference type="Gene3D" id="3.10.330.20">
    <property type="match status" value="1"/>
</dbReference>
<accession>A0A0P1BPZ0</accession>
<evidence type="ECO:0000256" key="6">
    <source>
        <dbReference type="ARBA" id="ARBA00022691"/>
    </source>
</evidence>
<evidence type="ECO:0000256" key="5">
    <source>
        <dbReference type="ARBA" id="ARBA00022679"/>
    </source>
</evidence>
<dbReference type="Pfam" id="PF08704">
    <property type="entry name" value="GCD14"/>
    <property type="match status" value="2"/>
</dbReference>
<dbReference type="AlphaFoldDB" id="A0A0P1BPZ0"/>
<evidence type="ECO:0000256" key="2">
    <source>
        <dbReference type="ARBA" id="ARBA00012796"/>
    </source>
</evidence>
<dbReference type="OrthoDB" id="1925287at2759"/>
<evidence type="ECO:0000256" key="1">
    <source>
        <dbReference type="ARBA" id="ARBA00004123"/>
    </source>
</evidence>
<keyword evidence="6" id="KW-0949">S-adenosyl-L-methionine</keyword>
<evidence type="ECO:0000256" key="10">
    <source>
        <dbReference type="SAM" id="MobiDB-lite"/>
    </source>
</evidence>
<evidence type="ECO:0000256" key="8">
    <source>
        <dbReference type="ARBA" id="ARBA00023242"/>
    </source>
</evidence>
<dbReference type="GO" id="GO:0031515">
    <property type="term" value="C:tRNA (m1A) methyltransferase complex"/>
    <property type="evidence" value="ECO:0007669"/>
    <property type="project" value="InterPro"/>
</dbReference>
<protein>
    <recommendedName>
        <fullName evidence="3">tRNA (adenine(58)-N(1))-methyltransferase catalytic subunit TRM61</fullName>
        <ecNumber evidence="2">2.1.1.220</ecNumber>
    </recommendedName>
    <alternativeName>
        <fullName evidence="9">tRNA(m1A58)-methyltransferase subunit TRM61</fullName>
    </alternativeName>
</protein>
<dbReference type="InterPro" id="IPR049470">
    <property type="entry name" value="TRM61_C"/>
</dbReference>
<dbReference type="Gene3D" id="3.40.50.150">
    <property type="entry name" value="Vaccinia Virus protein VP39"/>
    <property type="match status" value="1"/>
</dbReference>
<reference evidence="12 13" key="1">
    <citation type="submission" date="2014-09" db="EMBL/GenBank/DDBJ databases">
        <authorList>
            <person name="Magalhaes I.L.F."/>
            <person name="Oliveira U."/>
            <person name="Santos F.R."/>
            <person name="Vidigal T.H.D.A."/>
            <person name="Brescovit A.D."/>
            <person name="Santos A.J."/>
        </authorList>
    </citation>
    <scope>NUCLEOTIDE SEQUENCE [LARGE SCALE GENOMIC DNA]</scope>
</reference>
<keyword evidence="7" id="KW-0819">tRNA processing</keyword>
<feature type="region of interest" description="Disordered" evidence="10">
    <location>
        <begin position="154"/>
        <end position="218"/>
    </location>
</feature>
<dbReference type="PANTHER" id="PTHR12133">
    <property type="entry name" value="TRNA (ADENINE(58)-N(1))-METHYLTRANSFERASE"/>
    <property type="match status" value="1"/>
</dbReference>